<gene>
    <name evidence="1" type="ORF">PHYBLDRAFT_161753</name>
</gene>
<dbReference type="EMBL" id="KV440971">
    <property type="protein sequence ID" value="OAD81117.1"/>
    <property type="molecule type" value="Genomic_DNA"/>
</dbReference>
<dbReference type="SUPFAM" id="SSF81383">
    <property type="entry name" value="F-box domain"/>
    <property type="match status" value="1"/>
</dbReference>
<dbReference type="OrthoDB" id="2216077at2759"/>
<sequence length="653" mass="75788">MPELPFEVLSVISKHISKQCASKCSVVCKSWRAPFQERLWDNIYLTNSEDFDKFYYHSAGPHSLCFYVHEIYLADSFCITDIQLLALQDRFRNLRRLHIRSYQLSTNIFSEDTDWTLWNVLEDIDVVIPKVDSDKELFSILQVLSLLPNLKTLALRGPISTKSTYTWEDLDKIHSFFPELESLKMDILFSVIHVRDLEDIKTTMPAKKIKRMNINILYTKPYWLFYFACKYPSLQYIEWVENKENSSEESWKNALVVFSTLSTAFTHLKKVVLNGTGIRGVPADTKFWKVMHILKVPIKSLWNEVHLNYYRWPKPENSLEESMSVCSKTIESFSCKVFEEHPSIDGISVTFDFCPRLVSLNLVMEPKHISLDTLLNQCPVLKTLTLKCKYLYRLNNTEVYESILENAHGLQAITLLNTRTNPSLYKYLSYRCRNLKKMRLDCSSISGPLYPSSNNIRIDMPYTDFRVLQFINVSFLASEPKYEKSVTKGPRARLLDYLILDQESEEIDRTPENLPGQPLGLTRGNQRASRSQINFYLGRKYTEPNSILKWLNIHDTKHALKNINPLRPISRVYNLSAASKRTQEDDMSDEFWKSKFTEEHVLLRCKGFQSYNVKGLQGTLTVSKTSDNSKNLAALKILETLDYKGSKGNSMPN</sequence>
<dbReference type="Gene3D" id="3.80.10.10">
    <property type="entry name" value="Ribonuclease Inhibitor"/>
    <property type="match status" value="2"/>
</dbReference>
<dbReference type="InterPro" id="IPR036047">
    <property type="entry name" value="F-box-like_dom_sf"/>
</dbReference>
<accession>A0A167R8R8</accession>
<dbReference type="InterPro" id="IPR032675">
    <property type="entry name" value="LRR_dom_sf"/>
</dbReference>
<dbReference type="SUPFAM" id="SSF52047">
    <property type="entry name" value="RNI-like"/>
    <property type="match status" value="1"/>
</dbReference>
<organism evidence="1 2">
    <name type="scientific">Phycomyces blakesleeanus (strain ATCC 8743b / DSM 1359 / FGSC 10004 / NBRC 33097 / NRRL 1555)</name>
    <dbReference type="NCBI Taxonomy" id="763407"/>
    <lineage>
        <taxon>Eukaryota</taxon>
        <taxon>Fungi</taxon>
        <taxon>Fungi incertae sedis</taxon>
        <taxon>Mucoromycota</taxon>
        <taxon>Mucoromycotina</taxon>
        <taxon>Mucoromycetes</taxon>
        <taxon>Mucorales</taxon>
        <taxon>Phycomycetaceae</taxon>
        <taxon>Phycomyces</taxon>
    </lineage>
</organism>
<evidence type="ECO:0008006" key="3">
    <source>
        <dbReference type="Google" id="ProtNLM"/>
    </source>
</evidence>
<dbReference type="GeneID" id="28995363"/>
<dbReference type="AlphaFoldDB" id="A0A167R8R8"/>
<evidence type="ECO:0000313" key="1">
    <source>
        <dbReference type="EMBL" id="OAD81117.1"/>
    </source>
</evidence>
<reference evidence="2" key="1">
    <citation type="submission" date="2015-06" db="EMBL/GenBank/DDBJ databases">
        <title>Expansion of signal transduction pathways in fungi by whole-genome duplication.</title>
        <authorList>
            <consortium name="DOE Joint Genome Institute"/>
            <person name="Corrochano L.M."/>
            <person name="Kuo A."/>
            <person name="Marcet-Houben M."/>
            <person name="Polaino S."/>
            <person name="Salamov A."/>
            <person name="Villalobos J.M."/>
            <person name="Alvarez M.I."/>
            <person name="Avalos J."/>
            <person name="Benito E.P."/>
            <person name="Benoit I."/>
            <person name="Burger G."/>
            <person name="Camino L.P."/>
            <person name="Canovas D."/>
            <person name="Cerda-Olmedo E."/>
            <person name="Cheng J.-F."/>
            <person name="Dominguez A."/>
            <person name="Elias M."/>
            <person name="Eslava A.P."/>
            <person name="Glaser F."/>
            <person name="Grimwood J."/>
            <person name="Gutierrez G."/>
            <person name="Heitman J."/>
            <person name="Henrissat B."/>
            <person name="Iturriaga E.A."/>
            <person name="Lang B.F."/>
            <person name="Lavin J.L."/>
            <person name="Lee S."/>
            <person name="Li W."/>
            <person name="Lindquist E."/>
            <person name="Lopez-Garcia S."/>
            <person name="Luque E.M."/>
            <person name="Marcos A.T."/>
            <person name="Martin J."/>
            <person name="McCluskey K."/>
            <person name="Medina H.R."/>
            <person name="Miralles-Duran A."/>
            <person name="Miyazaki A."/>
            <person name="Munoz-Torres E."/>
            <person name="Oguiza J.A."/>
            <person name="Ohm R."/>
            <person name="Olmedo M."/>
            <person name="Orejas M."/>
            <person name="Ortiz-Castellanos L."/>
            <person name="Pisabarro A.G."/>
            <person name="Rodriguez-Romero J."/>
            <person name="Ruiz-Herrera J."/>
            <person name="Ruiz-Vazquez R."/>
            <person name="Sanz C."/>
            <person name="Schackwitz W."/>
            <person name="Schmutz J."/>
            <person name="Shahriari M."/>
            <person name="Shelest E."/>
            <person name="Silva-Franco F."/>
            <person name="Soanes D."/>
            <person name="Syed K."/>
            <person name="Tagua V.G."/>
            <person name="Talbot N.J."/>
            <person name="Thon M."/>
            <person name="De vries R.P."/>
            <person name="Wiebenga A."/>
            <person name="Yadav J.S."/>
            <person name="Braun E.L."/>
            <person name="Baker S."/>
            <person name="Garre V."/>
            <person name="Horwitz B."/>
            <person name="Torres-Martinez S."/>
            <person name="Idnurm A."/>
            <person name="Herrera-Estrella A."/>
            <person name="Gabaldon T."/>
            <person name="Grigoriev I.V."/>
        </authorList>
    </citation>
    <scope>NUCLEOTIDE SEQUENCE [LARGE SCALE GENOMIC DNA]</scope>
    <source>
        <strain evidence="2">NRRL 1555(-)</strain>
    </source>
</reference>
<proteinExistence type="predicted"/>
<name>A0A167R8R8_PHYB8</name>
<evidence type="ECO:0000313" key="2">
    <source>
        <dbReference type="Proteomes" id="UP000077315"/>
    </source>
</evidence>
<dbReference type="InParanoid" id="A0A167R8R8"/>
<protein>
    <recommendedName>
        <fullName evidence="3">F-box domain-containing protein</fullName>
    </recommendedName>
</protein>
<keyword evidence="2" id="KW-1185">Reference proteome</keyword>
<dbReference type="VEuPathDB" id="FungiDB:PHYBLDRAFT_161753"/>
<dbReference type="RefSeq" id="XP_018299157.1">
    <property type="nucleotide sequence ID" value="XM_018434457.1"/>
</dbReference>
<dbReference type="Proteomes" id="UP000077315">
    <property type="component" value="Unassembled WGS sequence"/>
</dbReference>